<reference evidence="1 2" key="1">
    <citation type="submission" date="2023-03" db="EMBL/GenBank/DDBJ databases">
        <title>WGS of Gossypium arboreum.</title>
        <authorList>
            <person name="Yu D."/>
        </authorList>
    </citation>
    <scope>NUCLEOTIDE SEQUENCE [LARGE SCALE GENOMIC DNA]</scope>
    <source>
        <tissue evidence="1">Leaf</tissue>
    </source>
</reference>
<accession>A0ABR0N585</accession>
<gene>
    <name evidence="1" type="ORF">PVK06_039283</name>
</gene>
<keyword evidence="2" id="KW-1185">Reference proteome</keyword>
<evidence type="ECO:0000313" key="1">
    <source>
        <dbReference type="EMBL" id="KAK5784754.1"/>
    </source>
</evidence>
<comment type="caution">
    <text evidence="1">The sequence shown here is derived from an EMBL/GenBank/DDBJ whole genome shotgun (WGS) entry which is preliminary data.</text>
</comment>
<evidence type="ECO:0000313" key="2">
    <source>
        <dbReference type="Proteomes" id="UP001358586"/>
    </source>
</evidence>
<proteinExistence type="predicted"/>
<protein>
    <submittedName>
        <fullName evidence="1">Uncharacterized protein</fullName>
    </submittedName>
</protein>
<sequence length="138" mass="15850">MSGKDEREQEKRRFKLIEKGKIIDDPSLPVLKGKQAGKTSFSNENYRIDKCVGEVNINQHKQFSNLYVKKLPCKTLSSIVCDGGDDVRWYPPKEGEYANDLLSFRAICGSQTIENDFVWIMNKRVCNLEIFFRANGPI</sequence>
<name>A0ABR0N585_GOSAR</name>
<organism evidence="1 2">
    <name type="scientific">Gossypium arboreum</name>
    <name type="common">Tree cotton</name>
    <name type="synonym">Gossypium nanking</name>
    <dbReference type="NCBI Taxonomy" id="29729"/>
    <lineage>
        <taxon>Eukaryota</taxon>
        <taxon>Viridiplantae</taxon>
        <taxon>Streptophyta</taxon>
        <taxon>Embryophyta</taxon>
        <taxon>Tracheophyta</taxon>
        <taxon>Spermatophyta</taxon>
        <taxon>Magnoliopsida</taxon>
        <taxon>eudicotyledons</taxon>
        <taxon>Gunneridae</taxon>
        <taxon>Pentapetalae</taxon>
        <taxon>rosids</taxon>
        <taxon>malvids</taxon>
        <taxon>Malvales</taxon>
        <taxon>Malvaceae</taxon>
        <taxon>Malvoideae</taxon>
        <taxon>Gossypium</taxon>
    </lineage>
</organism>
<dbReference type="EMBL" id="JARKNE010000011">
    <property type="protein sequence ID" value="KAK5784754.1"/>
    <property type="molecule type" value="Genomic_DNA"/>
</dbReference>
<dbReference type="Proteomes" id="UP001358586">
    <property type="component" value="Chromosome 11"/>
</dbReference>